<evidence type="ECO:0000313" key="2">
    <source>
        <dbReference type="Proteomes" id="UP000639859"/>
    </source>
</evidence>
<dbReference type="RefSeq" id="WP_198575236.1">
    <property type="nucleotide sequence ID" value="NZ_JADWOX010000003.1"/>
</dbReference>
<comment type="caution">
    <text evidence="1">The sequence shown here is derived from an EMBL/GenBank/DDBJ whole genome shotgun (WGS) entry which is preliminary data.</text>
</comment>
<name>A0ABS0SV61_9CAUL</name>
<proteinExistence type="predicted"/>
<protein>
    <recommendedName>
        <fullName evidence="3">Sulfotransferase family protein</fullName>
    </recommendedName>
</protein>
<dbReference type="InterPro" id="IPR027417">
    <property type="entry name" value="P-loop_NTPase"/>
</dbReference>
<dbReference type="Proteomes" id="UP000639859">
    <property type="component" value="Unassembled WGS sequence"/>
</dbReference>
<dbReference type="EMBL" id="JADWOX010000003">
    <property type="protein sequence ID" value="MBI1683294.1"/>
    <property type="molecule type" value="Genomic_DNA"/>
</dbReference>
<sequence length="212" mass="24198">MSRPLVSVHFPKAAGSSLAKQLRDFYQDALSLDYDHDPLGPNAAEQADTLYPGARAVHGHFAARRYEALPDAMFITVLREPLDNLMSIYFFWKGYPAHGNPIHDRFVAEAPSFEDFSRYPEMSRLMSERYFGGFDMDRFDMVGFHETRDQDIPRLGALLGAPLKAEIYENRTSGEHEQARQEILADLAQCARVRGNLRHDIAFYEAQRAKRA</sequence>
<organism evidence="1 2">
    <name type="scientific">Caulobacter hibisci</name>
    <dbReference type="NCBI Taxonomy" id="2035993"/>
    <lineage>
        <taxon>Bacteria</taxon>
        <taxon>Pseudomonadati</taxon>
        <taxon>Pseudomonadota</taxon>
        <taxon>Alphaproteobacteria</taxon>
        <taxon>Caulobacterales</taxon>
        <taxon>Caulobacteraceae</taxon>
        <taxon>Caulobacter</taxon>
    </lineage>
</organism>
<gene>
    <name evidence="1" type="ORF">I4Q42_06415</name>
</gene>
<evidence type="ECO:0000313" key="1">
    <source>
        <dbReference type="EMBL" id="MBI1683294.1"/>
    </source>
</evidence>
<accession>A0ABS0SV61</accession>
<reference evidence="1 2" key="1">
    <citation type="submission" date="2020-11" db="EMBL/GenBank/DDBJ databases">
        <title>genome sequence of strain KACC 18849.</title>
        <authorList>
            <person name="Gao J."/>
            <person name="Zhang X."/>
        </authorList>
    </citation>
    <scope>NUCLEOTIDE SEQUENCE [LARGE SCALE GENOMIC DNA]</scope>
    <source>
        <strain evidence="1 2">KACC 18849</strain>
    </source>
</reference>
<evidence type="ECO:0008006" key="3">
    <source>
        <dbReference type="Google" id="ProtNLM"/>
    </source>
</evidence>
<keyword evidence="2" id="KW-1185">Reference proteome</keyword>
<dbReference type="SUPFAM" id="SSF52540">
    <property type="entry name" value="P-loop containing nucleoside triphosphate hydrolases"/>
    <property type="match status" value="1"/>
</dbReference>
<dbReference type="Gene3D" id="3.40.50.300">
    <property type="entry name" value="P-loop containing nucleotide triphosphate hydrolases"/>
    <property type="match status" value="1"/>
</dbReference>